<evidence type="ECO:0000313" key="2">
    <source>
        <dbReference type="EMBL" id="SLN19378.1"/>
    </source>
</evidence>
<keyword evidence="1" id="KW-0472">Membrane</keyword>
<dbReference type="EMBL" id="FWFZ01000001">
    <property type="protein sequence ID" value="SLN19378.1"/>
    <property type="molecule type" value="Genomic_DNA"/>
</dbReference>
<keyword evidence="1" id="KW-0812">Transmembrane</keyword>
<gene>
    <name evidence="2" type="ORF">ROA7023_00451</name>
</gene>
<dbReference type="Proteomes" id="UP000193900">
    <property type="component" value="Unassembled WGS sequence"/>
</dbReference>
<proteinExistence type="predicted"/>
<feature type="transmembrane region" description="Helical" evidence="1">
    <location>
        <begin position="66"/>
        <end position="84"/>
    </location>
</feature>
<dbReference type="AlphaFoldDB" id="A0A1Y5RK26"/>
<protein>
    <submittedName>
        <fullName evidence="2">Uncharacterized protein</fullName>
    </submittedName>
</protein>
<reference evidence="2 3" key="1">
    <citation type="submission" date="2017-03" db="EMBL/GenBank/DDBJ databases">
        <authorList>
            <person name="Afonso C.L."/>
            <person name="Miller P.J."/>
            <person name="Scott M.A."/>
            <person name="Spackman E."/>
            <person name="Goraichik I."/>
            <person name="Dimitrov K.M."/>
            <person name="Suarez D.L."/>
            <person name="Swayne D.E."/>
        </authorList>
    </citation>
    <scope>NUCLEOTIDE SEQUENCE [LARGE SCALE GENOMIC DNA]</scope>
    <source>
        <strain evidence="2 3">CECT 7023</strain>
    </source>
</reference>
<keyword evidence="1" id="KW-1133">Transmembrane helix</keyword>
<accession>A0A1Y5RK26</accession>
<evidence type="ECO:0000256" key="1">
    <source>
        <dbReference type="SAM" id="Phobius"/>
    </source>
</evidence>
<dbReference type="OrthoDB" id="7652304at2"/>
<keyword evidence="3" id="KW-1185">Reference proteome</keyword>
<name>A0A1Y5RK26_9RHOB</name>
<feature type="transmembrane region" description="Helical" evidence="1">
    <location>
        <begin position="40"/>
        <end position="59"/>
    </location>
</feature>
<dbReference type="RefSeq" id="WP_085877352.1">
    <property type="nucleotide sequence ID" value="NZ_FWFZ01000001.1"/>
</dbReference>
<evidence type="ECO:0000313" key="3">
    <source>
        <dbReference type="Proteomes" id="UP000193900"/>
    </source>
</evidence>
<organism evidence="2 3">
    <name type="scientific">Roseisalinus antarcticus</name>
    <dbReference type="NCBI Taxonomy" id="254357"/>
    <lineage>
        <taxon>Bacteria</taxon>
        <taxon>Pseudomonadati</taxon>
        <taxon>Pseudomonadota</taxon>
        <taxon>Alphaproteobacteria</taxon>
        <taxon>Rhodobacterales</taxon>
        <taxon>Roseobacteraceae</taxon>
        <taxon>Roseisalinus</taxon>
    </lineage>
</organism>
<sequence length="93" mass="9614">MLGFLIAIVAGYLTPAAEETAARPLARSMAAHVKVEPAEIKALAFMIVMLAAALLNAAFDSGTPFGLILGGALGYFATRIIAAIRKVVEGPKT</sequence>